<dbReference type="GO" id="GO:0016020">
    <property type="term" value="C:membrane"/>
    <property type="evidence" value="ECO:0007669"/>
    <property type="project" value="InterPro"/>
</dbReference>
<evidence type="ECO:0000313" key="3">
    <source>
        <dbReference type="EMBL" id="KAJ1128352.1"/>
    </source>
</evidence>
<comment type="caution">
    <text evidence="1">Lacks conserved residue(s) required for the propagation of feature annotation.</text>
</comment>
<dbReference type="InterPro" id="IPR001190">
    <property type="entry name" value="SRCR"/>
</dbReference>
<accession>A0AAV7PJ80</accession>
<dbReference type="Pfam" id="PF13873">
    <property type="entry name" value="Myb_DNA-bind_5"/>
    <property type="match status" value="1"/>
</dbReference>
<feature type="domain" description="SRCR" evidence="2">
    <location>
        <begin position="20"/>
        <end position="86"/>
    </location>
</feature>
<dbReference type="Gene3D" id="1.10.10.60">
    <property type="entry name" value="Homeodomain-like"/>
    <property type="match status" value="1"/>
</dbReference>
<protein>
    <recommendedName>
        <fullName evidence="2">SRCR domain-containing protein</fullName>
    </recommendedName>
</protein>
<name>A0AAV7PJ80_PLEWA</name>
<sequence>MDVAHVAGERAPAFTQEELERLVDGVLPLYAKLYGRAEVQVSAHQKRALWYAIAKEVRTLGVYNRWSTHCRKRWEDLRRRARKICEAQLGKSSQHGRGAHQALTPLMRRILAVAYPDLDGLLKAAQQSQGGLWAGSAIVVGTPLLAVGGFLDACVSFGSLFGGPDRSSVGGFYRQRRGMDRRVQNEGLSARLEGVG</sequence>
<dbReference type="AlphaFoldDB" id="A0AAV7PJ80"/>
<reference evidence="3" key="1">
    <citation type="journal article" date="2022" name="bioRxiv">
        <title>Sequencing and chromosome-scale assembly of the giantPleurodeles waltlgenome.</title>
        <authorList>
            <person name="Brown T."/>
            <person name="Elewa A."/>
            <person name="Iarovenko S."/>
            <person name="Subramanian E."/>
            <person name="Araus A.J."/>
            <person name="Petzold A."/>
            <person name="Susuki M."/>
            <person name="Suzuki K.-i.T."/>
            <person name="Hayashi T."/>
            <person name="Toyoda A."/>
            <person name="Oliveira C."/>
            <person name="Osipova E."/>
            <person name="Leigh N.D."/>
            <person name="Simon A."/>
            <person name="Yun M.H."/>
        </authorList>
    </citation>
    <scope>NUCLEOTIDE SEQUENCE</scope>
    <source>
        <strain evidence="3">20211129_DDA</strain>
        <tissue evidence="3">Liver</tissue>
    </source>
</reference>
<evidence type="ECO:0000259" key="2">
    <source>
        <dbReference type="PROSITE" id="PS50287"/>
    </source>
</evidence>
<dbReference type="PANTHER" id="PTHR23098:SF23">
    <property type="entry name" value="MYB-RELATED TRANSCRIPTION FACTOR, PARTNER OF PROFILIN-LIKE ISOFORM X2-RELATED"/>
    <property type="match status" value="1"/>
</dbReference>
<dbReference type="Proteomes" id="UP001066276">
    <property type="component" value="Chromosome 7"/>
</dbReference>
<dbReference type="EMBL" id="JANPWB010000011">
    <property type="protein sequence ID" value="KAJ1128352.1"/>
    <property type="molecule type" value="Genomic_DNA"/>
</dbReference>
<dbReference type="PROSITE" id="PS50287">
    <property type="entry name" value="SRCR_2"/>
    <property type="match status" value="1"/>
</dbReference>
<dbReference type="InterPro" id="IPR028002">
    <property type="entry name" value="Myb_DNA-bind_5"/>
</dbReference>
<evidence type="ECO:0000313" key="4">
    <source>
        <dbReference type="Proteomes" id="UP001066276"/>
    </source>
</evidence>
<gene>
    <name evidence="3" type="ORF">NDU88_006731</name>
</gene>
<evidence type="ECO:0000256" key="1">
    <source>
        <dbReference type="PROSITE-ProRule" id="PRU00196"/>
    </source>
</evidence>
<organism evidence="3 4">
    <name type="scientific">Pleurodeles waltl</name>
    <name type="common">Iberian ribbed newt</name>
    <dbReference type="NCBI Taxonomy" id="8319"/>
    <lineage>
        <taxon>Eukaryota</taxon>
        <taxon>Metazoa</taxon>
        <taxon>Chordata</taxon>
        <taxon>Craniata</taxon>
        <taxon>Vertebrata</taxon>
        <taxon>Euteleostomi</taxon>
        <taxon>Amphibia</taxon>
        <taxon>Batrachia</taxon>
        <taxon>Caudata</taxon>
        <taxon>Salamandroidea</taxon>
        <taxon>Salamandridae</taxon>
        <taxon>Pleurodelinae</taxon>
        <taxon>Pleurodeles</taxon>
    </lineage>
</organism>
<keyword evidence="4" id="KW-1185">Reference proteome</keyword>
<dbReference type="GO" id="GO:0005634">
    <property type="term" value="C:nucleus"/>
    <property type="evidence" value="ECO:0007669"/>
    <property type="project" value="TreeGrafter"/>
</dbReference>
<proteinExistence type="predicted"/>
<dbReference type="PANTHER" id="PTHR23098">
    <property type="entry name" value="AGAP001331-PA-RELATED"/>
    <property type="match status" value="1"/>
</dbReference>
<comment type="caution">
    <text evidence="3">The sequence shown here is derived from an EMBL/GenBank/DDBJ whole genome shotgun (WGS) entry which is preliminary data.</text>
</comment>